<name>A0A9D1CKT9_9FIRM</name>
<evidence type="ECO:0000313" key="2">
    <source>
        <dbReference type="Proteomes" id="UP000886725"/>
    </source>
</evidence>
<gene>
    <name evidence="1" type="ORF">IAC85_03900</name>
</gene>
<comment type="caution">
    <text evidence="1">The sequence shown here is derived from an EMBL/GenBank/DDBJ whole genome shotgun (WGS) entry which is preliminary data.</text>
</comment>
<dbReference type="EMBL" id="DVFU01000073">
    <property type="protein sequence ID" value="HIQ64863.1"/>
    <property type="molecule type" value="Genomic_DNA"/>
</dbReference>
<accession>A0A9D1CKT9</accession>
<proteinExistence type="predicted"/>
<evidence type="ECO:0000313" key="1">
    <source>
        <dbReference type="EMBL" id="HIQ64863.1"/>
    </source>
</evidence>
<organism evidence="1 2">
    <name type="scientific">Candidatus Faecenecus gallistercoris</name>
    <dbReference type="NCBI Taxonomy" id="2840793"/>
    <lineage>
        <taxon>Bacteria</taxon>
        <taxon>Bacillati</taxon>
        <taxon>Bacillota</taxon>
        <taxon>Bacillota incertae sedis</taxon>
        <taxon>Candidatus Faecenecus</taxon>
    </lineage>
</organism>
<dbReference type="Proteomes" id="UP000886725">
    <property type="component" value="Unassembled WGS sequence"/>
</dbReference>
<feature type="non-terminal residue" evidence="1">
    <location>
        <position position="263"/>
    </location>
</feature>
<protein>
    <submittedName>
        <fullName evidence="1">Uncharacterized protein</fullName>
    </submittedName>
</protein>
<dbReference type="AlphaFoldDB" id="A0A9D1CKT9"/>
<sequence length="263" mass="30274">MEKYIQKVNEIDLSKTTKEIMIQQIKTFYEIKETGYQPNNPYHVGDDVKLEKGTLLHGTYKNLEGLKEIMENGLISSWFIDGRLSKYPSSVGVWNLKQNYLLKEYINFYSGGTILYGGIFENGIQTSTKKTAIIPYDEMPNIIPIATSIDCHKWTLEQTKEARFMPSLVQNRVQIGVIFNGNNPYTKELLKGDILNPQMISDADVREFVNPNYYEKFIKDRGNKDDFFTDRESAILFGLPSNLVEGVLVGRDYEKNPEILKEI</sequence>
<reference evidence="1" key="2">
    <citation type="journal article" date="2021" name="PeerJ">
        <title>Extensive microbial diversity within the chicken gut microbiome revealed by metagenomics and culture.</title>
        <authorList>
            <person name="Gilroy R."/>
            <person name="Ravi A."/>
            <person name="Getino M."/>
            <person name="Pursley I."/>
            <person name="Horton D.L."/>
            <person name="Alikhan N.F."/>
            <person name="Baker D."/>
            <person name="Gharbi K."/>
            <person name="Hall N."/>
            <person name="Watson M."/>
            <person name="Adriaenssens E.M."/>
            <person name="Foster-Nyarko E."/>
            <person name="Jarju S."/>
            <person name="Secka A."/>
            <person name="Antonio M."/>
            <person name="Oren A."/>
            <person name="Chaudhuri R.R."/>
            <person name="La Ragione R."/>
            <person name="Hildebrand F."/>
            <person name="Pallen M.J."/>
        </authorList>
    </citation>
    <scope>NUCLEOTIDE SEQUENCE</scope>
    <source>
        <strain evidence="1">CHK165-10780</strain>
    </source>
</reference>
<reference evidence="1" key="1">
    <citation type="submission" date="2020-10" db="EMBL/GenBank/DDBJ databases">
        <authorList>
            <person name="Gilroy R."/>
        </authorList>
    </citation>
    <scope>NUCLEOTIDE SEQUENCE</scope>
    <source>
        <strain evidence="1">CHK165-10780</strain>
    </source>
</reference>